<evidence type="ECO:0000256" key="1">
    <source>
        <dbReference type="SAM" id="MobiDB-lite"/>
    </source>
</evidence>
<accession>A0A8S0UBS0</accession>
<dbReference type="Gramene" id="OE9A009948T1">
    <property type="protein sequence ID" value="OE9A009948C1"/>
    <property type="gene ID" value="OE9A009948"/>
</dbReference>
<dbReference type="EMBL" id="CACTIH010007421">
    <property type="protein sequence ID" value="CAA3013067.1"/>
    <property type="molecule type" value="Genomic_DNA"/>
</dbReference>
<evidence type="ECO:0008006" key="5">
    <source>
        <dbReference type="Google" id="ProtNLM"/>
    </source>
</evidence>
<evidence type="ECO:0000256" key="2">
    <source>
        <dbReference type="SAM" id="Phobius"/>
    </source>
</evidence>
<dbReference type="OrthoDB" id="763417at2759"/>
<evidence type="ECO:0000313" key="3">
    <source>
        <dbReference type="EMBL" id="CAA3013067.1"/>
    </source>
</evidence>
<feature type="compositionally biased region" description="Polar residues" evidence="1">
    <location>
        <begin position="283"/>
        <end position="296"/>
    </location>
</feature>
<reference evidence="3 4" key="1">
    <citation type="submission" date="2019-12" db="EMBL/GenBank/DDBJ databases">
        <authorList>
            <person name="Alioto T."/>
            <person name="Alioto T."/>
            <person name="Gomez Garrido J."/>
        </authorList>
    </citation>
    <scope>NUCLEOTIDE SEQUENCE [LARGE SCALE GENOMIC DNA]</scope>
</reference>
<keyword evidence="2" id="KW-0812">Transmembrane</keyword>
<feature type="compositionally biased region" description="Basic and acidic residues" evidence="1">
    <location>
        <begin position="186"/>
        <end position="200"/>
    </location>
</feature>
<feature type="region of interest" description="Disordered" evidence="1">
    <location>
        <begin position="170"/>
        <end position="218"/>
    </location>
</feature>
<gene>
    <name evidence="3" type="ORF">OLEA9_A009948</name>
</gene>
<organism evidence="3 4">
    <name type="scientific">Olea europaea subsp. europaea</name>
    <dbReference type="NCBI Taxonomy" id="158383"/>
    <lineage>
        <taxon>Eukaryota</taxon>
        <taxon>Viridiplantae</taxon>
        <taxon>Streptophyta</taxon>
        <taxon>Embryophyta</taxon>
        <taxon>Tracheophyta</taxon>
        <taxon>Spermatophyta</taxon>
        <taxon>Magnoliopsida</taxon>
        <taxon>eudicotyledons</taxon>
        <taxon>Gunneridae</taxon>
        <taxon>Pentapetalae</taxon>
        <taxon>asterids</taxon>
        <taxon>lamiids</taxon>
        <taxon>Lamiales</taxon>
        <taxon>Oleaceae</taxon>
        <taxon>Oleeae</taxon>
        <taxon>Olea</taxon>
    </lineage>
</organism>
<keyword evidence="2" id="KW-0472">Membrane</keyword>
<protein>
    <recommendedName>
        <fullName evidence="5">BZIP domain-containing protein</fullName>
    </recommendedName>
</protein>
<proteinExistence type="predicted"/>
<feature type="region of interest" description="Disordered" evidence="1">
    <location>
        <begin position="283"/>
        <end position="352"/>
    </location>
</feature>
<keyword evidence="2" id="KW-1133">Transmembrane helix</keyword>
<feature type="transmembrane region" description="Helical" evidence="2">
    <location>
        <begin position="132"/>
        <end position="150"/>
    </location>
</feature>
<comment type="caution">
    <text evidence="3">The sequence shown here is derived from an EMBL/GenBank/DDBJ whole genome shotgun (WGS) entry which is preliminary data.</text>
</comment>
<keyword evidence="4" id="KW-1185">Reference proteome</keyword>
<evidence type="ECO:0000313" key="4">
    <source>
        <dbReference type="Proteomes" id="UP000594638"/>
    </source>
</evidence>
<name>A0A8S0UBS0_OLEEU</name>
<feature type="compositionally biased region" description="Polar residues" evidence="1">
    <location>
        <begin position="320"/>
        <end position="337"/>
    </location>
</feature>
<dbReference type="Proteomes" id="UP000594638">
    <property type="component" value="Unassembled WGS sequence"/>
</dbReference>
<dbReference type="AlphaFoldDB" id="A0A8S0UBS0"/>
<sequence>MNYRIVRRAPINTILTVTSTASTSTCTTNKNHPNNAKIRKSLPLLQQTKPKPHHYHRKSTTTCNITITIELQQCPFCVKHNIATTIGALHVPVAKHSAIATISASMSPTPSKCEGFGSGCLKIKIWLLHFHLRLWVFFYPSLPIIALILLSKRYLVNQISLIHEEKDMDNVKNGNTSMPNGSLIKPVDEKQTRNHDDLLTRRLKNRERQRRYRARKRHETDLKKALISNQSTPVQFHQVSTENQSAPLQVKVSQSVTSPDIVTRVHCQRDWKRDARRVQINTEQEVRSNRPNNFGTPTLDGSLVPTLQSGLTVGSEMKNGIQSSDPVPEDNTAQRSVPSRRHWKAEARSKKI</sequence>
<feature type="compositionally biased region" description="Basic residues" evidence="1">
    <location>
        <begin position="201"/>
        <end position="217"/>
    </location>
</feature>